<dbReference type="Pfam" id="PF00022">
    <property type="entry name" value="Actin"/>
    <property type="match status" value="1"/>
</dbReference>
<sequence length="298" mass="33914">MPIYEPITSEFGVKPLVVLLDIGTAFTKFGFTGEFAPRYIIRSEVRCKRTCQIKKLCDYESSQDLYDFLVDFIHMIYFEYALISPKDRPIVIVESLLCPTLFRDTLAKVELFKVLFLQYEVSAMLVVPSHLVCLASLAIDTALVVDVGYKEAVTIPICFGLLRHLKTLLNASNTGVKNLPEDVIENIKVMCCFVTKKSRTDQLALPRTDMVPPPDVKFPNRGVETLMEKRHLKSYMKRQTLAENLVLIGGSSMAPGFKARLKEELLKQLAEDRYKVLNIKEFKFHAGPYKENYAAWLG</sequence>
<dbReference type="PANTHER" id="PTHR11937">
    <property type="entry name" value="ACTIN"/>
    <property type="match status" value="1"/>
</dbReference>
<feature type="non-terminal residue" evidence="2">
    <location>
        <position position="298"/>
    </location>
</feature>
<dbReference type="SUPFAM" id="SSF53067">
    <property type="entry name" value="Actin-like ATPase domain"/>
    <property type="match status" value="2"/>
</dbReference>
<comment type="similarity">
    <text evidence="1">Belongs to the actin family.</text>
</comment>
<protein>
    <submittedName>
        <fullName evidence="2">Uncharacterized protein</fullName>
    </submittedName>
</protein>
<proteinExistence type="inferred from homology"/>
<feature type="non-terminal residue" evidence="2">
    <location>
        <position position="1"/>
    </location>
</feature>
<dbReference type="Gene3D" id="3.30.420.40">
    <property type="match status" value="2"/>
</dbReference>
<reference evidence="2" key="1">
    <citation type="journal article" date="2013" name="Genome Biol.">
        <title>Draft genome of the mountain pine beetle, Dendroctonus ponderosae Hopkins, a major forest pest.</title>
        <authorList>
            <person name="Keeling C.I."/>
            <person name="Yuen M.M."/>
            <person name="Liao N.Y."/>
            <person name="Docking T.R."/>
            <person name="Chan S.K."/>
            <person name="Taylor G.A."/>
            <person name="Palmquist D.L."/>
            <person name="Jackman S.D."/>
            <person name="Nguyen A."/>
            <person name="Li M."/>
            <person name="Henderson H."/>
            <person name="Janes J.K."/>
            <person name="Zhao Y."/>
            <person name="Pandoh P."/>
            <person name="Moore R."/>
            <person name="Sperling F.A."/>
            <person name="Huber D.P."/>
            <person name="Birol I."/>
            <person name="Jones S.J."/>
            <person name="Bohlmann J."/>
        </authorList>
    </citation>
    <scope>NUCLEOTIDE SEQUENCE</scope>
</reference>
<name>N6TXH2_DENPD</name>
<dbReference type="InterPro" id="IPR043129">
    <property type="entry name" value="ATPase_NBD"/>
</dbReference>
<evidence type="ECO:0000256" key="1">
    <source>
        <dbReference type="RuleBase" id="RU000487"/>
    </source>
</evidence>
<evidence type="ECO:0000313" key="2">
    <source>
        <dbReference type="EMBL" id="ENN82783.1"/>
    </source>
</evidence>
<dbReference type="OMA" id="HEMIHNI"/>
<dbReference type="InterPro" id="IPR004000">
    <property type="entry name" value="Actin"/>
</dbReference>
<dbReference type="OrthoDB" id="337660at2759"/>
<organism evidence="2">
    <name type="scientific">Dendroctonus ponderosae</name>
    <name type="common">Mountain pine beetle</name>
    <dbReference type="NCBI Taxonomy" id="77166"/>
    <lineage>
        <taxon>Eukaryota</taxon>
        <taxon>Metazoa</taxon>
        <taxon>Ecdysozoa</taxon>
        <taxon>Arthropoda</taxon>
        <taxon>Hexapoda</taxon>
        <taxon>Insecta</taxon>
        <taxon>Pterygota</taxon>
        <taxon>Neoptera</taxon>
        <taxon>Endopterygota</taxon>
        <taxon>Coleoptera</taxon>
        <taxon>Polyphaga</taxon>
        <taxon>Cucujiformia</taxon>
        <taxon>Curculionidae</taxon>
        <taxon>Scolytinae</taxon>
        <taxon>Dendroctonus</taxon>
    </lineage>
</organism>
<dbReference type="AlphaFoldDB" id="N6TXH2"/>
<dbReference type="SMART" id="SM00268">
    <property type="entry name" value="ACTIN"/>
    <property type="match status" value="1"/>
</dbReference>
<dbReference type="HOGENOM" id="CLU_027965_2_1_1"/>
<dbReference type="EMBL" id="KB738077">
    <property type="protein sequence ID" value="ENN82783.1"/>
    <property type="molecule type" value="Genomic_DNA"/>
</dbReference>
<accession>N6TXH2</accession>
<dbReference type="CDD" id="cd10207">
    <property type="entry name" value="ASKHA_NBD_Arp10"/>
    <property type="match status" value="1"/>
</dbReference>
<gene>
    <name evidence="2" type="ORF">YQE_00849</name>
</gene>